<evidence type="ECO:0000313" key="3">
    <source>
        <dbReference type="EMBL" id="TDP12685.1"/>
    </source>
</evidence>
<reference evidence="3 4" key="1">
    <citation type="submission" date="2019-03" db="EMBL/GenBank/DDBJ databases">
        <title>Genomic Encyclopedia of Type Strains, Phase IV (KMG-IV): sequencing the most valuable type-strain genomes for metagenomic binning, comparative biology and taxonomic classification.</title>
        <authorList>
            <person name="Goeker M."/>
        </authorList>
    </citation>
    <scope>NUCLEOTIDE SEQUENCE [LARGE SCALE GENOMIC DNA]</scope>
    <source>
        <strain evidence="3 4">DSM 25082</strain>
    </source>
</reference>
<dbReference type="InterPro" id="IPR025392">
    <property type="entry name" value="DUF4124"/>
</dbReference>
<organism evidence="3 4">
    <name type="scientific">Roseateles asaccharophilus</name>
    <dbReference type="NCBI Taxonomy" id="582607"/>
    <lineage>
        <taxon>Bacteria</taxon>
        <taxon>Pseudomonadati</taxon>
        <taxon>Pseudomonadota</taxon>
        <taxon>Betaproteobacteria</taxon>
        <taxon>Burkholderiales</taxon>
        <taxon>Sphaerotilaceae</taxon>
        <taxon>Roseateles</taxon>
    </lineage>
</organism>
<dbReference type="AlphaFoldDB" id="A0A4R6NCG0"/>
<evidence type="ECO:0000259" key="2">
    <source>
        <dbReference type="Pfam" id="PF13511"/>
    </source>
</evidence>
<keyword evidence="4" id="KW-1185">Reference proteome</keyword>
<feature type="compositionally biased region" description="Low complexity" evidence="1">
    <location>
        <begin position="109"/>
        <end position="125"/>
    </location>
</feature>
<dbReference type="Pfam" id="PF13511">
    <property type="entry name" value="DUF4124"/>
    <property type="match status" value="1"/>
</dbReference>
<evidence type="ECO:0000313" key="4">
    <source>
        <dbReference type="Proteomes" id="UP000295357"/>
    </source>
</evidence>
<proteinExistence type="predicted"/>
<accession>A0A4R6NCG0</accession>
<feature type="domain" description="DUF4124" evidence="2">
    <location>
        <begin position="57"/>
        <end position="107"/>
    </location>
</feature>
<evidence type="ECO:0000256" key="1">
    <source>
        <dbReference type="SAM" id="MobiDB-lite"/>
    </source>
</evidence>
<dbReference type="EMBL" id="SNXE01000001">
    <property type="protein sequence ID" value="TDP12685.1"/>
    <property type="molecule type" value="Genomic_DNA"/>
</dbReference>
<gene>
    <name evidence="3" type="ORF">DFR39_101158</name>
</gene>
<feature type="region of interest" description="Disordered" evidence="1">
    <location>
        <begin position="88"/>
        <end position="141"/>
    </location>
</feature>
<comment type="caution">
    <text evidence="3">The sequence shown here is derived from an EMBL/GenBank/DDBJ whole genome shotgun (WGS) entry which is preliminary data.</text>
</comment>
<name>A0A4R6NCG0_9BURK</name>
<sequence length="191" mass="20874">MKYARHARRALSRNVRRGAHWRPHFLQHRRPVAAADSEPMTRFSLAACRRPLTFLLLAGGLCGAVQAQYKCVDKRGAVSFQQLPCSNEERSQTLEVRPTNVAVPAVTPGRSSSTQQAGSSSTATAGAGGRSFKGRPCPSAAEMQQIEAEAATLRENLSRPAEPGMEGFHNLAKDLFKDTPRLVEDIKRACF</sequence>
<protein>
    <submittedName>
        <fullName evidence="3">Uncharacterized protein DUF4124</fullName>
    </submittedName>
</protein>
<dbReference type="Proteomes" id="UP000295357">
    <property type="component" value="Unassembled WGS sequence"/>
</dbReference>